<dbReference type="GO" id="GO:0003700">
    <property type="term" value="F:DNA-binding transcription factor activity"/>
    <property type="evidence" value="ECO:0007669"/>
    <property type="project" value="TreeGrafter"/>
</dbReference>
<dbReference type="PROSITE" id="PS50977">
    <property type="entry name" value="HTH_TETR_2"/>
    <property type="match status" value="1"/>
</dbReference>
<proteinExistence type="predicted"/>
<dbReference type="InterPro" id="IPR036271">
    <property type="entry name" value="Tet_transcr_reg_TetR-rel_C_sf"/>
</dbReference>
<dbReference type="AlphaFoldDB" id="A0A125SE95"/>
<keyword evidence="1" id="KW-0805">Transcription regulation</keyword>
<dbReference type="InterPro" id="IPR050109">
    <property type="entry name" value="HTH-type_TetR-like_transc_reg"/>
</dbReference>
<evidence type="ECO:0000313" key="4">
    <source>
        <dbReference type="EMBL" id="AME21647.1"/>
    </source>
</evidence>
<evidence type="ECO:0000256" key="1">
    <source>
        <dbReference type="ARBA" id="ARBA00023015"/>
    </source>
</evidence>
<evidence type="ECO:0000256" key="3">
    <source>
        <dbReference type="ARBA" id="ARBA00023163"/>
    </source>
</evidence>
<dbReference type="PRINTS" id="PR00455">
    <property type="entry name" value="HTHTETR"/>
</dbReference>
<reference evidence="4" key="1">
    <citation type="submission" date="2016-01" db="EMBL/GenBank/DDBJ databases">
        <title>Molecular genetic analysis of determinants responsible for the synthesis of 2,4-diacetylphloroglucinol in bacteria Pseudomonas brassicacearum S-1.</title>
        <authorList>
            <person name="Mandryk-Litvinkovich M.N."/>
            <person name="Muratova A.A."/>
            <person name="Nasonova T.L."/>
            <person name="Evdokimova O.V."/>
            <person name="Valentovich L.N."/>
            <person name="Titok M.A."/>
            <person name="Kolomiets E.I."/>
        </authorList>
    </citation>
    <scope>NUCLEOTIDE SEQUENCE</scope>
    <source>
        <strain evidence="4">S-1</strain>
    </source>
</reference>
<dbReference type="Pfam" id="PF00440">
    <property type="entry name" value="TetR_N"/>
    <property type="match status" value="1"/>
</dbReference>
<dbReference type="SUPFAM" id="SSF46689">
    <property type="entry name" value="Homeodomain-like"/>
    <property type="match status" value="1"/>
</dbReference>
<organism evidence="4">
    <name type="scientific">Pseudomonas brassicacearum</name>
    <dbReference type="NCBI Taxonomy" id="930166"/>
    <lineage>
        <taxon>Bacteria</taxon>
        <taxon>Pseudomonadati</taxon>
        <taxon>Pseudomonadota</taxon>
        <taxon>Gammaproteobacteria</taxon>
        <taxon>Pseudomonadales</taxon>
        <taxon>Pseudomonadaceae</taxon>
        <taxon>Pseudomonas</taxon>
    </lineage>
</organism>
<dbReference type="GO" id="GO:0000976">
    <property type="term" value="F:transcription cis-regulatory region binding"/>
    <property type="evidence" value="ECO:0007669"/>
    <property type="project" value="TreeGrafter"/>
</dbReference>
<dbReference type="PANTHER" id="PTHR30055:SF148">
    <property type="entry name" value="TETR-FAMILY TRANSCRIPTIONAL REGULATOR"/>
    <property type="match status" value="1"/>
</dbReference>
<dbReference type="Gene3D" id="1.10.10.60">
    <property type="entry name" value="Homeodomain-like"/>
    <property type="match status" value="1"/>
</dbReference>
<dbReference type="Pfam" id="PF16859">
    <property type="entry name" value="TetR_C_11"/>
    <property type="match status" value="1"/>
</dbReference>
<dbReference type="InterPro" id="IPR009057">
    <property type="entry name" value="Homeodomain-like_sf"/>
</dbReference>
<dbReference type="PANTHER" id="PTHR30055">
    <property type="entry name" value="HTH-TYPE TRANSCRIPTIONAL REGULATOR RUTR"/>
    <property type="match status" value="1"/>
</dbReference>
<dbReference type="SUPFAM" id="SSF48498">
    <property type="entry name" value="Tetracyclin repressor-like, C-terminal domain"/>
    <property type="match status" value="1"/>
</dbReference>
<accession>A0A125SE95</accession>
<dbReference type="FunFam" id="1.10.357.10:FF:000035">
    <property type="entry name" value="Transcriptional repressor PhlF"/>
    <property type="match status" value="1"/>
</dbReference>
<gene>
    <name evidence="4" type="primary">phlF</name>
</gene>
<dbReference type="RefSeq" id="WP_058542729.1">
    <property type="nucleotide sequence ID" value="NZ_CP045701.2"/>
</dbReference>
<dbReference type="InterPro" id="IPR001647">
    <property type="entry name" value="HTH_TetR"/>
</dbReference>
<protein>
    <submittedName>
        <fullName evidence="4">Transcriptional regulatory protein</fullName>
    </submittedName>
</protein>
<dbReference type="Gene3D" id="1.10.357.10">
    <property type="entry name" value="Tetracycline Repressor, domain 2"/>
    <property type="match status" value="1"/>
</dbReference>
<evidence type="ECO:0000256" key="2">
    <source>
        <dbReference type="ARBA" id="ARBA00023125"/>
    </source>
</evidence>
<name>A0A125SE95_9PSED</name>
<keyword evidence="2" id="KW-0238">DNA-binding</keyword>
<dbReference type="InterPro" id="IPR011075">
    <property type="entry name" value="TetR_C"/>
</dbReference>
<dbReference type="EMBL" id="KU507532">
    <property type="protein sequence ID" value="AME21647.1"/>
    <property type="molecule type" value="Genomic_DNA"/>
</dbReference>
<keyword evidence="3" id="KW-0804">Transcription</keyword>
<sequence>MARKPSRSSIGSLRSPHTHKAIIISAIETLKECGYSGLSIEAVARRAGASKPTIYRWWGNKAALIAEVYESESEQIRKEPDKGSFKENLNFLLLNLWKVWRETICGEAFRCVIAEAQLDPSTLPKLKDEFMERRRELPRKLVENAIQQGELPKDTSRELLLDMIFGFCWYRLLTEQLEVEADINEFTTLLMNGVLRTNSAAVQGAAEA</sequence>